<gene>
    <name evidence="1" type="ORF">NNIBIDOC_00104</name>
</gene>
<organism evidence="1">
    <name type="scientific">Salmonella sp</name>
    <dbReference type="NCBI Taxonomy" id="599"/>
    <lineage>
        <taxon>Bacteria</taxon>
        <taxon>Pseudomonadati</taxon>
        <taxon>Pseudomonadota</taxon>
        <taxon>Gammaproteobacteria</taxon>
        <taxon>Enterobacterales</taxon>
        <taxon>Enterobacteriaceae</taxon>
        <taxon>Salmonella</taxon>
    </lineage>
</organism>
<keyword evidence="1" id="KW-0614">Plasmid</keyword>
<name>A0A482EUD1_SALSP</name>
<sequence>MLNNDWLDVSGLREHPDAVAVPPLHRSSRRDYDNALLHLQWKIFSDAQRVLLNKSLPNKGDTGRGPGIVLVSGPLSIWLKTGVYGGIMQEEHGCRKEPRKPETLMRYLRRGGVWG</sequence>
<reference evidence="1" key="1">
    <citation type="submission" date="2019-01" db="EMBL/GenBank/DDBJ databases">
        <title>Salmonella strain 1423 plasmid sequences.</title>
        <authorList>
            <person name="Chen K."/>
            <person name="Chen S."/>
        </authorList>
    </citation>
    <scope>NUCLEOTIDE SEQUENCE</scope>
    <source>
        <strain evidence="1">Sa1423</strain>
        <plasmid evidence="1">pSa1423-160k</plasmid>
    </source>
</reference>
<geneLocation type="plasmid" evidence="1">
    <name>pSa1423-160k</name>
</geneLocation>
<dbReference type="EMBL" id="MK356558">
    <property type="protein sequence ID" value="QBM91434.1"/>
    <property type="molecule type" value="Genomic_DNA"/>
</dbReference>
<protein>
    <submittedName>
        <fullName evidence="1">Uncharacterized protein</fullName>
    </submittedName>
</protein>
<proteinExistence type="predicted"/>
<evidence type="ECO:0000313" key="1">
    <source>
        <dbReference type="EMBL" id="QBM91434.1"/>
    </source>
</evidence>
<dbReference type="AlphaFoldDB" id="A0A482EUD1"/>
<accession>A0A482EUD1</accession>
<dbReference type="RefSeq" id="WP_225312320.1">
    <property type="nucleotide sequence ID" value="NZ_MK356558.1"/>
</dbReference>